<feature type="compositionally biased region" description="Basic and acidic residues" evidence="1">
    <location>
        <begin position="113"/>
        <end position="141"/>
    </location>
</feature>
<sequence>MNGEHVGSVEDEARRLGEALREARREATSARAEAPPTDPPPVTPSTGPAHAAGGDACRCPWCRGHRWTHAHGPGVLRDLASATDLLTHGLRAAAGAWERRADASPGGPGDAAQDDRPTHHTRGDHDDHCDDDRSDDQRENP</sequence>
<evidence type="ECO:0000313" key="3">
    <source>
        <dbReference type="Proteomes" id="UP000004367"/>
    </source>
</evidence>
<proteinExistence type="predicted"/>
<keyword evidence="3" id="KW-1185">Reference proteome</keyword>
<evidence type="ECO:0000256" key="1">
    <source>
        <dbReference type="SAM" id="MobiDB-lite"/>
    </source>
</evidence>
<dbReference type="GO" id="GO:0016301">
    <property type="term" value="F:kinase activity"/>
    <property type="evidence" value="ECO:0007669"/>
    <property type="project" value="UniProtKB-KW"/>
</dbReference>
<dbReference type="STRING" id="1089455.MOPEL_130_00940"/>
<protein>
    <submittedName>
        <fullName evidence="2">Putative histidine kinase</fullName>
    </submittedName>
</protein>
<keyword evidence="2" id="KW-0808">Transferase</keyword>
<organism evidence="2 3">
    <name type="scientific">Mobilicoccus pelagius NBRC 104925</name>
    <dbReference type="NCBI Taxonomy" id="1089455"/>
    <lineage>
        <taxon>Bacteria</taxon>
        <taxon>Bacillati</taxon>
        <taxon>Actinomycetota</taxon>
        <taxon>Actinomycetes</taxon>
        <taxon>Micrococcales</taxon>
        <taxon>Dermatophilaceae</taxon>
        <taxon>Mobilicoccus</taxon>
    </lineage>
</organism>
<evidence type="ECO:0000313" key="2">
    <source>
        <dbReference type="EMBL" id="GAB49487.1"/>
    </source>
</evidence>
<gene>
    <name evidence="2" type="ORF">MOPEL_130_00940</name>
</gene>
<feature type="region of interest" description="Disordered" evidence="1">
    <location>
        <begin position="96"/>
        <end position="141"/>
    </location>
</feature>
<dbReference type="EMBL" id="BAFE01000089">
    <property type="protein sequence ID" value="GAB49487.1"/>
    <property type="molecule type" value="Genomic_DNA"/>
</dbReference>
<feature type="region of interest" description="Disordered" evidence="1">
    <location>
        <begin position="1"/>
        <end position="55"/>
    </location>
</feature>
<accession>H5UUS9</accession>
<name>H5UUS9_9MICO</name>
<feature type="compositionally biased region" description="Basic and acidic residues" evidence="1">
    <location>
        <begin position="7"/>
        <end position="28"/>
    </location>
</feature>
<reference evidence="2 3" key="1">
    <citation type="submission" date="2012-02" db="EMBL/GenBank/DDBJ databases">
        <title>Whole genome shotgun sequence of Mobilicoccus pelagius NBRC 104925.</title>
        <authorList>
            <person name="Yoshida Y."/>
            <person name="Hosoyama A."/>
            <person name="Tsuchikane K."/>
            <person name="Katsumata H."/>
            <person name="Yamazaki S."/>
            <person name="Fujita N."/>
        </authorList>
    </citation>
    <scope>NUCLEOTIDE SEQUENCE [LARGE SCALE GENOMIC DNA]</scope>
    <source>
        <strain evidence="2 3">NBRC 104925</strain>
    </source>
</reference>
<keyword evidence="2" id="KW-0418">Kinase</keyword>
<dbReference type="AlphaFoldDB" id="H5UUS9"/>
<comment type="caution">
    <text evidence="2">The sequence shown here is derived from an EMBL/GenBank/DDBJ whole genome shotgun (WGS) entry which is preliminary data.</text>
</comment>
<dbReference type="Proteomes" id="UP000004367">
    <property type="component" value="Unassembled WGS sequence"/>
</dbReference>